<dbReference type="EMBL" id="KX884434">
    <property type="protein sequence ID" value="APG78758.1"/>
    <property type="molecule type" value="Viral_cRNA"/>
</dbReference>
<feature type="compositionally biased region" description="Low complexity" evidence="1">
    <location>
        <begin position="25"/>
        <end position="36"/>
    </location>
</feature>
<keyword evidence="3" id="KW-1185">Reference proteome</keyword>
<dbReference type="Proteomes" id="UP000232541">
    <property type="component" value="Segment"/>
</dbReference>
<name>A0A1L3KMZ5_9RHAB</name>
<evidence type="ECO:0000313" key="2">
    <source>
        <dbReference type="EMBL" id="APG78758.1"/>
    </source>
</evidence>
<sequence length="304" mass="34020">MDKSSKKESSALPKKVSKQHHDESTSTTTLETPQTSVYALAKEELLKITPVAVPEAFDTGFPGTYTPEDDEDEEDFRMLLSKYNKLTDTIVINGLEGAERDQEMLDGLYHVRMEMENTDETVQSPTPPGPTPEPSVCASLDLSSLDPVFCTKLAQFLYEFDMINLQKGPAEQLGLKVQQVENGGIFLAAAPRPNIVINPILLEPPCVKLPDVTPCHPQKMCPVADELVKRIEAELEKGFLWRHRLYGAKKTKRYNLESAGFTKCDIPGTLARHPEIVDGKTYMYAVLGEKNQLRLLRNQYILVP</sequence>
<organism evidence="2 3">
    <name type="scientific">Drosophila immigrans sigmavirus</name>
    <dbReference type="NCBI Taxonomy" id="1002360"/>
    <lineage>
        <taxon>Viruses</taxon>
        <taxon>Riboviria</taxon>
        <taxon>Orthornavirae</taxon>
        <taxon>Negarnaviricota</taxon>
        <taxon>Haploviricotina</taxon>
        <taxon>Monjiviricetes</taxon>
        <taxon>Mononegavirales</taxon>
        <taxon>Rhabdoviridae</taxon>
        <taxon>Alpharhabdovirinae</taxon>
        <taxon>Sigmavirus</taxon>
        <taxon>Sigmavirus immigrans</taxon>
    </lineage>
</organism>
<evidence type="ECO:0000256" key="1">
    <source>
        <dbReference type="SAM" id="MobiDB-lite"/>
    </source>
</evidence>
<feature type="region of interest" description="Disordered" evidence="1">
    <location>
        <begin position="1"/>
        <end position="36"/>
    </location>
</feature>
<dbReference type="RefSeq" id="YP_009505493.1">
    <property type="nucleotide sequence ID" value="NC_038280.1"/>
</dbReference>
<dbReference type="KEGG" id="vg:37616329"/>
<reference evidence="2 3" key="1">
    <citation type="journal article" date="2016" name="Nature">
        <title>Redefining the invertebrate RNA virosphere.</title>
        <authorList>
            <person name="Shi M."/>
            <person name="Lin X.D."/>
            <person name="Tian J.H."/>
            <person name="Chen L.J."/>
            <person name="Chen X."/>
            <person name="Li C.X."/>
            <person name="Qin X.C."/>
            <person name="Li J."/>
            <person name="Cao J.P."/>
            <person name="Eden J.S."/>
            <person name="Buchmann J."/>
            <person name="Wang W."/>
            <person name="Xu J."/>
            <person name="Holmes E.C."/>
            <person name="Zhang Y.Z."/>
        </authorList>
    </citation>
    <scope>NUCLEOTIDE SEQUENCE [LARGE SCALE GENOMIC DNA]</scope>
    <source>
        <strain evidence="2 3">SCM45623</strain>
    </source>
</reference>
<accession>A0A1L3KMZ5</accession>
<proteinExistence type="predicted"/>
<protein>
    <submittedName>
        <fullName evidence="2">Polymerase-associated protein</fullName>
    </submittedName>
</protein>
<dbReference type="GeneID" id="37616329"/>
<evidence type="ECO:0000313" key="3">
    <source>
        <dbReference type="Proteomes" id="UP000232541"/>
    </source>
</evidence>